<evidence type="ECO:0000313" key="2">
    <source>
        <dbReference type="Proteomes" id="UP000243333"/>
    </source>
</evidence>
<dbReference type="AlphaFoldDB" id="A0A1G7MDA1"/>
<gene>
    <name evidence="1" type="ORF">SAMN05660235_02111</name>
</gene>
<dbReference type="OrthoDB" id="1683552at2"/>
<name>A0A1G7MDA1_9FIRM</name>
<sequence>METVCPLCNGMADIDQRCPRCGGKMVDGGALENYLGPYSPYLDVDSFNYGLPNKQCVHLLFCPACGYDSRTATSLVTI</sequence>
<keyword evidence="2" id="KW-1185">Reference proteome</keyword>
<accession>A0A1G7MDA1</accession>
<organism evidence="1 2">
    <name type="scientific">Sporolituus thermophilus DSM 23256</name>
    <dbReference type="NCBI Taxonomy" id="1123285"/>
    <lineage>
        <taxon>Bacteria</taxon>
        <taxon>Bacillati</taxon>
        <taxon>Bacillota</taxon>
        <taxon>Negativicutes</taxon>
        <taxon>Selenomonadales</taxon>
        <taxon>Sporomusaceae</taxon>
        <taxon>Sporolituus</taxon>
    </lineage>
</organism>
<reference evidence="2" key="1">
    <citation type="submission" date="2016-10" db="EMBL/GenBank/DDBJ databases">
        <authorList>
            <person name="Varghese N."/>
            <person name="Submissions S."/>
        </authorList>
    </citation>
    <scope>NUCLEOTIDE SEQUENCE [LARGE SCALE GENOMIC DNA]</scope>
    <source>
        <strain evidence="2">DSM 23256</strain>
    </source>
</reference>
<protein>
    <submittedName>
        <fullName evidence="1">Uncharacterized protein</fullName>
    </submittedName>
</protein>
<proteinExistence type="predicted"/>
<dbReference type="STRING" id="1123285.SAMN05660235_02111"/>
<dbReference type="EMBL" id="FNBU01000016">
    <property type="protein sequence ID" value="SDF59635.1"/>
    <property type="molecule type" value="Genomic_DNA"/>
</dbReference>
<evidence type="ECO:0000313" key="1">
    <source>
        <dbReference type="EMBL" id="SDF59635.1"/>
    </source>
</evidence>
<dbReference type="RefSeq" id="WP_093690661.1">
    <property type="nucleotide sequence ID" value="NZ_FNBU01000016.1"/>
</dbReference>
<dbReference type="Proteomes" id="UP000243333">
    <property type="component" value="Unassembled WGS sequence"/>
</dbReference>